<sequence length="278" mass="31659">MQSDDVHYALHVSPHLRQSTSLFVDECKRRLQALDKAFPILPLTPGGLEKFPTIKLSSTISAPPCIAAVGRLAACGAHKRINLQLQLQPYTGSTRQRKGDLTLIRPANVEVHSLPYVSHQQTSILYPISGIVFRARCVQLSLFVSVAHQRASHEGDVMATLDRTTPFQDCSRQEREIVANELELLLWSSKEMESAWKESHYYLFGKSKEKTTYLDIWIDDDRGWDGNLQLLLLKKTLKLIDYYVIRSRSPLNIVSNNTIQHRMDVLESIIPLRRLIVT</sequence>
<evidence type="ECO:0000313" key="2">
    <source>
        <dbReference type="Proteomes" id="UP000886520"/>
    </source>
</evidence>
<organism evidence="1 2">
    <name type="scientific">Adiantum capillus-veneris</name>
    <name type="common">Maidenhair fern</name>
    <dbReference type="NCBI Taxonomy" id="13818"/>
    <lineage>
        <taxon>Eukaryota</taxon>
        <taxon>Viridiplantae</taxon>
        <taxon>Streptophyta</taxon>
        <taxon>Embryophyta</taxon>
        <taxon>Tracheophyta</taxon>
        <taxon>Polypodiopsida</taxon>
        <taxon>Polypodiidae</taxon>
        <taxon>Polypodiales</taxon>
        <taxon>Pteridineae</taxon>
        <taxon>Pteridaceae</taxon>
        <taxon>Vittarioideae</taxon>
        <taxon>Adiantum</taxon>
    </lineage>
</organism>
<dbReference type="EMBL" id="JABFUD020000009">
    <property type="protein sequence ID" value="KAI5075384.1"/>
    <property type="molecule type" value="Genomic_DNA"/>
</dbReference>
<keyword evidence="2" id="KW-1185">Reference proteome</keyword>
<proteinExistence type="predicted"/>
<name>A0A9D4ZH85_ADICA</name>
<evidence type="ECO:0000313" key="1">
    <source>
        <dbReference type="EMBL" id="KAI5075384.1"/>
    </source>
</evidence>
<dbReference type="AlphaFoldDB" id="A0A9D4ZH85"/>
<protein>
    <submittedName>
        <fullName evidence="1">Uncharacterized protein</fullName>
    </submittedName>
</protein>
<comment type="caution">
    <text evidence="1">The sequence shown here is derived from an EMBL/GenBank/DDBJ whole genome shotgun (WGS) entry which is preliminary data.</text>
</comment>
<dbReference type="Proteomes" id="UP000886520">
    <property type="component" value="Chromosome 9"/>
</dbReference>
<dbReference type="OrthoDB" id="1897643at2759"/>
<accession>A0A9D4ZH85</accession>
<gene>
    <name evidence="1" type="ORF">GOP47_0009460</name>
</gene>
<reference evidence="1" key="1">
    <citation type="submission" date="2021-01" db="EMBL/GenBank/DDBJ databases">
        <title>Adiantum capillus-veneris genome.</title>
        <authorList>
            <person name="Fang Y."/>
            <person name="Liao Q."/>
        </authorList>
    </citation>
    <scope>NUCLEOTIDE SEQUENCE</scope>
    <source>
        <strain evidence="1">H3</strain>
        <tissue evidence="1">Leaf</tissue>
    </source>
</reference>